<dbReference type="PANTHER" id="PTHR33988">
    <property type="entry name" value="ENDORIBONUCLEASE MAZF-RELATED"/>
    <property type="match status" value="1"/>
</dbReference>
<name>A0A1G2G2A1_9BACT</name>
<reference evidence="1 2" key="1">
    <citation type="journal article" date="2016" name="Nat. Commun.">
        <title>Thousands of microbial genomes shed light on interconnected biogeochemical processes in an aquifer system.</title>
        <authorList>
            <person name="Anantharaman K."/>
            <person name="Brown C.T."/>
            <person name="Hug L.A."/>
            <person name="Sharon I."/>
            <person name="Castelle C.J."/>
            <person name="Probst A.J."/>
            <person name="Thomas B.C."/>
            <person name="Singh A."/>
            <person name="Wilkins M.J."/>
            <person name="Karaoz U."/>
            <person name="Brodie E.L."/>
            <person name="Williams K.H."/>
            <person name="Hubbard S.S."/>
            <person name="Banfield J.F."/>
        </authorList>
    </citation>
    <scope>NUCLEOTIDE SEQUENCE [LARGE SCALE GENOMIC DNA]</scope>
</reference>
<sequence length="116" mass="13043">MVKQSYIPARGDIIWVTLDPHRGHEQAGRRPSLVLSPKSYNGRMKLALICPVTSHVKGYPFEVLLGAQGKKIGGVILVDQVRIADWQTRKAVYIEKVPQNILEEVIEQLISLLTEE</sequence>
<keyword evidence="1" id="KW-0540">Nuclease</keyword>
<dbReference type="Pfam" id="PF02452">
    <property type="entry name" value="PemK_toxin"/>
    <property type="match status" value="1"/>
</dbReference>
<dbReference type="GO" id="GO:0003677">
    <property type="term" value="F:DNA binding"/>
    <property type="evidence" value="ECO:0007669"/>
    <property type="project" value="InterPro"/>
</dbReference>
<dbReference type="AlphaFoldDB" id="A0A1G2G2A1"/>
<organism evidence="1 2">
    <name type="scientific">Candidatus Ryanbacteria bacterium RIFCSPHIGHO2_01_FULL_45_22</name>
    <dbReference type="NCBI Taxonomy" id="1802114"/>
    <lineage>
        <taxon>Bacteria</taxon>
        <taxon>Candidatus Ryaniibacteriota</taxon>
    </lineage>
</organism>
<dbReference type="InterPro" id="IPR011067">
    <property type="entry name" value="Plasmid_toxin/cell-grow_inhib"/>
</dbReference>
<dbReference type="GO" id="GO:0004521">
    <property type="term" value="F:RNA endonuclease activity"/>
    <property type="evidence" value="ECO:0007669"/>
    <property type="project" value="TreeGrafter"/>
</dbReference>
<dbReference type="GO" id="GO:0016075">
    <property type="term" value="P:rRNA catabolic process"/>
    <property type="evidence" value="ECO:0007669"/>
    <property type="project" value="TreeGrafter"/>
</dbReference>
<keyword evidence="1" id="KW-0255">Endonuclease</keyword>
<evidence type="ECO:0000313" key="1">
    <source>
        <dbReference type="EMBL" id="OGZ44020.1"/>
    </source>
</evidence>
<accession>A0A1G2G2A1</accession>
<gene>
    <name evidence="1" type="ORF">A2719_03620</name>
</gene>
<dbReference type="Proteomes" id="UP000177480">
    <property type="component" value="Unassembled WGS sequence"/>
</dbReference>
<evidence type="ECO:0000313" key="2">
    <source>
        <dbReference type="Proteomes" id="UP000177480"/>
    </source>
</evidence>
<keyword evidence="1" id="KW-0378">Hydrolase</keyword>
<protein>
    <submittedName>
        <fullName evidence="1">mRNA-degrading endonuclease</fullName>
    </submittedName>
</protein>
<dbReference type="Gene3D" id="2.30.30.110">
    <property type="match status" value="1"/>
</dbReference>
<dbReference type="InterPro" id="IPR003477">
    <property type="entry name" value="PemK-like"/>
</dbReference>
<proteinExistence type="predicted"/>
<dbReference type="PANTHER" id="PTHR33988:SF3">
    <property type="entry name" value="ENDORIBONUCLEASE TOXIN CHPB-RELATED"/>
    <property type="match status" value="1"/>
</dbReference>
<dbReference type="GO" id="GO:0006402">
    <property type="term" value="P:mRNA catabolic process"/>
    <property type="evidence" value="ECO:0007669"/>
    <property type="project" value="TreeGrafter"/>
</dbReference>
<dbReference type="SUPFAM" id="SSF50118">
    <property type="entry name" value="Cell growth inhibitor/plasmid maintenance toxic component"/>
    <property type="match status" value="1"/>
</dbReference>
<dbReference type="EMBL" id="MHNK01000010">
    <property type="protein sequence ID" value="OGZ44020.1"/>
    <property type="molecule type" value="Genomic_DNA"/>
</dbReference>
<comment type="caution">
    <text evidence="1">The sequence shown here is derived from an EMBL/GenBank/DDBJ whole genome shotgun (WGS) entry which is preliminary data.</text>
</comment>
<dbReference type="STRING" id="1802114.A2719_03620"/>